<protein>
    <recommendedName>
        <fullName evidence="4">mannan endo-1,4-beta-mannosidase</fullName>
        <ecNumber evidence="4">3.2.1.78</ecNumber>
    </recommendedName>
</protein>
<dbReference type="InterPro" id="IPR017853">
    <property type="entry name" value="GH"/>
</dbReference>
<dbReference type="Proteomes" id="UP000636479">
    <property type="component" value="Unassembled WGS sequence"/>
</dbReference>
<keyword evidence="8 9" id="KW-0326">Glycosidase</keyword>
<dbReference type="Pfam" id="PF00150">
    <property type="entry name" value="Cellulase"/>
    <property type="match status" value="1"/>
</dbReference>
<dbReference type="EC" id="3.2.1.78" evidence="4"/>
<dbReference type="InterPro" id="IPR001547">
    <property type="entry name" value="Glyco_hydro_5"/>
</dbReference>
<dbReference type="SMART" id="SM00236">
    <property type="entry name" value="fCBD"/>
    <property type="match status" value="1"/>
</dbReference>
<evidence type="ECO:0000256" key="7">
    <source>
        <dbReference type="ARBA" id="ARBA00022801"/>
    </source>
</evidence>
<evidence type="ECO:0000256" key="8">
    <source>
        <dbReference type="ARBA" id="ARBA00023295"/>
    </source>
</evidence>
<dbReference type="PROSITE" id="PS51164">
    <property type="entry name" value="CBM1_2"/>
    <property type="match status" value="1"/>
</dbReference>
<organism evidence="13 14">
    <name type="scientific">Mycena indigotica</name>
    <dbReference type="NCBI Taxonomy" id="2126181"/>
    <lineage>
        <taxon>Eukaryota</taxon>
        <taxon>Fungi</taxon>
        <taxon>Dikarya</taxon>
        <taxon>Basidiomycota</taxon>
        <taxon>Agaricomycotina</taxon>
        <taxon>Agaricomycetes</taxon>
        <taxon>Agaricomycetidae</taxon>
        <taxon>Agaricales</taxon>
        <taxon>Marasmiineae</taxon>
        <taxon>Mycenaceae</taxon>
        <taxon>Mycena</taxon>
    </lineage>
</organism>
<accession>A0A8H6VWV8</accession>
<evidence type="ECO:0000256" key="5">
    <source>
        <dbReference type="ARBA" id="ARBA00022525"/>
    </source>
</evidence>
<comment type="subcellular location">
    <subcellularLocation>
        <location evidence="2">Secreted</location>
    </subcellularLocation>
</comment>
<dbReference type="GO" id="GO:0046355">
    <property type="term" value="P:mannan catabolic process"/>
    <property type="evidence" value="ECO:0007669"/>
    <property type="project" value="UniProtKB-ARBA"/>
</dbReference>
<dbReference type="Gene3D" id="3.20.20.80">
    <property type="entry name" value="Glycosidases"/>
    <property type="match status" value="1"/>
</dbReference>
<gene>
    <name evidence="13" type="ORF">MIND_00914900</name>
</gene>
<evidence type="ECO:0000256" key="2">
    <source>
        <dbReference type="ARBA" id="ARBA00004613"/>
    </source>
</evidence>
<reference evidence="13" key="1">
    <citation type="submission" date="2020-05" db="EMBL/GenBank/DDBJ databases">
        <title>Mycena genomes resolve the evolution of fungal bioluminescence.</title>
        <authorList>
            <person name="Tsai I.J."/>
        </authorList>
    </citation>
    <scope>NUCLEOTIDE SEQUENCE</scope>
    <source>
        <strain evidence="13">171206Taipei</strain>
    </source>
</reference>
<sequence length="476" mass="50099">MRSQDLLPLLVWVSAAVAVDVWGQCGGINYSGDTVCVAGTTCTVLNDYYYQCVPSTGTTTVSSATKSSASSSTTVKSSSSSTRASSSASASASQPAQTGFVKTSGTRFTLNGSPFTVVGSNAYWPALLGYNAADINQAFADIANSGATVTRTMGFNEVTSASGIYFHLWNGKTATVNTGANGLGAFGERSPFLAWPTADTRAQDTLVAAAKAHGIRLIVALTNNWSDFGGMDVYTNQLLGTGLPHDTFYTNPTTIAAYKSYIQAIVTRYLNEPTIMAWELANEPRCAGSTSVASATCNTTTITTWAADISSYIKSIDKNHLVAIGDEGFFNQPGSHDYDYVYQGSAGVDFAANMLISSLDFGTFHMYPDAWGHSGTGDVAWGQQWINDHAAVMNSTKKPVLMEEFGLTNSGTTRAGNYATWYSTVLSSGLTGDLVWQAGSNLANGGASPNDGYAIYPSDPVYAMIGQHAAAVKARG</sequence>
<dbReference type="PROSITE" id="PS00562">
    <property type="entry name" value="CBM1_1"/>
    <property type="match status" value="1"/>
</dbReference>
<dbReference type="SUPFAM" id="SSF51445">
    <property type="entry name" value="(Trans)glycosidases"/>
    <property type="match status" value="1"/>
</dbReference>
<evidence type="ECO:0000256" key="1">
    <source>
        <dbReference type="ARBA" id="ARBA00001678"/>
    </source>
</evidence>
<dbReference type="Pfam" id="PF00734">
    <property type="entry name" value="CBM_1"/>
    <property type="match status" value="1"/>
</dbReference>
<evidence type="ECO:0000256" key="4">
    <source>
        <dbReference type="ARBA" id="ARBA00012706"/>
    </source>
</evidence>
<evidence type="ECO:0000256" key="10">
    <source>
        <dbReference type="SAM" id="MobiDB-lite"/>
    </source>
</evidence>
<keyword evidence="5" id="KW-0964">Secreted</keyword>
<evidence type="ECO:0000313" key="13">
    <source>
        <dbReference type="EMBL" id="KAF7296837.1"/>
    </source>
</evidence>
<comment type="catalytic activity">
    <reaction evidence="1">
        <text>Random hydrolysis of (1-&gt;4)-beta-D-mannosidic linkages in mannans, galactomannans and glucomannans.</text>
        <dbReference type="EC" id="3.2.1.78"/>
    </reaction>
</comment>
<dbReference type="EMBL" id="JACAZF010000008">
    <property type="protein sequence ID" value="KAF7296837.1"/>
    <property type="molecule type" value="Genomic_DNA"/>
</dbReference>
<feature type="signal peptide" evidence="11">
    <location>
        <begin position="1"/>
        <end position="23"/>
    </location>
</feature>
<dbReference type="PANTHER" id="PTHR31451">
    <property type="match status" value="1"/>
</dbReference>
<keyword evidence="6 11" id="KW-0732">Signal</keyword>
<dbReference type="AlphaFoldDB" id="A0A8H6VWV8"/>
<dbReference type="SUPFAM" id="SSF57180">
    <property type="entry name" value="Cellulose-binding domain"/>
    <property type="match status" value="1"/>
</dbReference>
<comment type="caution">
    <text evidence="13">The sequence shown here is derived from an EMBL/GenBank/DDBJ whole genome shotgun (WGS) entry which is preliminary data.</text>
</comment>
<feature type="chain" id="PRO_5034214953" description="mannan endo-1,4-beta-mannosidase" evidence="11">
    <location>
        <begin position="24"/>
        <end position="476"/>
    </location>
</feature>
<name>A0A8H6VWV8_9AGAR</name>
<dbReference type="RefSeq" id="XP_037217196.1">
    <property type="nucleotide sequence ID" value="XM_037365784.1"/>
</dbReference>
<feature type="region of interest" description="Disordered" evidence="10">
    <location>
        <begin position="61"/>
        <end position="90"/>
    </location>
</feature>
<dbReference type="InterPro" id="IPR035971">
    <property type="entry name" value="CBD_sf"/>
</dbReference>
<comment type="similarity">
    <text evidence="3 9">Belongs to the glycosyl hydrolase 5 (cellulase A) family.</text>
</comment>
<evidence type="ECO:0000256" key="3">
    <source>
        <dbReference type="ARBA" id="ARBA00005641"/>
    </source>
</evidence>
<dbReference type="GO" id="GO:0016985">
    <property type="term" value="F:mannan endo-1,4-beta-mannosidase activity"/>
    <property type="evidence" value="ECO:0007669"/>
    <property type="project" value="UniProtKB-EC"/>
</dbReference>
<dbReference type="GeneID" id="59348300"/>
<keyword evidence="7 9" id="KW-0378">Hydrolase</keyword>
<dbReference type="InterPro" id="IPR045053">
    <property type="entry name" value="MAN-like"/>
</dbReference>
<keyword evidence="14" id="KW-1185">Reference proteome</keyword>
<dbReference type="OrthoDB" id="406631at2759"/>
<evidence type="ECO:0000256" key="6">
    <source>
        <dbReference type="ARBA" id="ARBA00022729"/>
    </source>
</evidence>
<dbReference type="PANTHER" id="PTHR31451:SF39">
    <property type="entry name" value="MANNAN ENDO-1,4-BETA-MANNOSIDASE 1"/>
    <property type="match status" value="1"/>
</dbReference>
<feature type="domain" description="CBM1" evidence="12">
    <location>
        <begin position="17"/>
        <end position="53"/>
    </location>
</feature>
<evidence type="ECO:0000256" key="9">
    <source>
        <dbReference type="RuleBase" id="RU361153"/>
    </source>
</evidence>
<evidence type="ECO:0000313" key="14">
    <source>
        <dbReference type="Proteomes" id="UP000636479"/>
    </source>
</evidence>
<evidence type="ECO:0000256" key="11">
    <source>
        <dbReference type="SAM" id="SignalP"/>
    </source>
</evidence>
<proteinExistence type="inferred from homology"/>
<evidence type="ECO:0000259" key="12">
    <source>
        <dbReference type="PROSITE" id="PS51164"/>
    </source>
</evidence>
<dbReference type="GO" id="GO:0005576">
    <property type="term" value="C:extracellular region"/>
    <property type="evidence" value="ECO:0007669"/>
    <property type="project" value="UniProtKB-SubCell"/>
</dbReference>
<dbReference type="GO" id="GO:0030248">
    <property type="term" value="F:cellulose binding"/>
    <property type="evidence" value="ECO:0007669"/>
    <property type="project" value="InterPro"/>
</dbReference>
<dbReference type="InterPro" id="IPR000254">
    <property type="entry name" value="CBD"/>
</dbReference>